<evidence type="ECO:0000313" key="2">
    <source>
        <dbReference type="Proteomes" id="UP001263371"/>
    </source>
</evidence>
<organism evidence="1 2">
    <name type="scientific">Microbacterium galbum</name>
    <dbReference type="NCBI Taxonomy" id="3075994"/>
    <lineage>
        <taxon>Bacteria</taxon>
        <taxon>Bacillati</taxon>
        <taxon>Actinomycetota</taxon>
        <taxon>Actinomycetes</taxon>
        <taxon>Micrococcales</taxon>
        <taxon>Microbacteriaceae</taxon>
        <taxon>Microbacterium</taxon>
    </lineage>
</organism>
<name>A0ABU3TB33_9MICO</name>
<accession>A0ABU3TB33</accession>
<proteinExistence type="predicted"/>
<comment type="caution">
    <text evidence="1">The sequence shown here is derived from an EMBL/GenBank/DDBJ whole genome shotgun (WGS) entry which is preliminary data.</text>
</comment>
<dbReference type="RefSeq" id="WP_315995722.1">
    <property type="nucleotide sequence ID" value="NZ_JAWDIS010000003.1"/>
</dbReference>
<sequence length="343" mass="37849">MSEMLLDGPRGRRLCLEYACRDPRLADLVSSYAFHHRDERSTVIAFDDGEPAPIPDPGVGDIADVLAAASAAPLDDVALAAALRATVDVARYWQEPDTLDGLCSDPRVIGALSPLARDLLRHAGGRWNRERNEEQWAVQWRRPEATGPLAHDAASALAAWDAGMRALEESAREEWPSDPTARLSGEWWSVPVRLLSTRGSVDAALDLVEDSLGEEVATVVPVVGSGRTLEIRGAADWAALCRRYPVEVTASRRHDWFRTTGRDGRWLVPDWGRVAHEWEAVHLTTLGYLAGATRAITVDDEYASVIAGWEPDSTIWLADAVVENGDRQEWRRDHPNAAWTRVA</sequence>
<evidence type="ECO:0000313" key="1">
    <source>
        <dbReference type="EMBL" id="MDU0368571.1"/>
    </source>
</evidence>
<dbReference type="Proteomes" id="UP001263371">
    <property type="component" value="Unassembled WGS sequence"/>
</dbReference>
<gene>
    <name evidence="1" type="ORF">RWH45_15260</name>
</gene>
<dbReference type="EMBL" id="JAWDIS010000003">
    <property type="protein sequence ID" value="MDU0368571.1"/>
    <property type="molecule type" value="Genomic_DNA"/>
</dbReference>
<protein>
    <submittedName>
        <fullName evidence="1">Uncharacterized protein</fullName>
    </submittedName>
</protein>
<keyword evidence="2" id="KW-1185">Reference proteome</keyword>
<reference evidence="1 2" key="1">
    <citation type="submission" date="2023-09" db="EMBL/GenBank/DDBJ databases">
        <title>Microbacterium fusihabitans sp. nov., Microbacterium phycihabitans sp. nov., and Microbacterium cervinum sp. nov., isolated from dried seaweeds of beach.</title>
        <authorList>
            <person name="Lee S.D."/>
        </authorList>
    </citation>
    <scope>NUCLEOTIDE SEQUENCE [LARGE SCALE GENOMIC DNA]</scope>
    <source>
        <strain evidence="1 2">KSW4-17</strain>
    </source>
</reference>